<evidence type="ECO:0000256" key="3">
    <source>
        <dbReference type="ARBA" id="ARBA00022741"/>
    </source>
</evidence>
<dbReference type="Pfam" id="PF01479">
    <property type="entry name" value="S4"/>
    <property type="match status" value="1"/>
</dbReference>
<dbReference type="InterPro" id="IPR002305">
    <property type="entry name" value="aa-tRNA-synth_Ic"/>
</dbReference>
<organism evidence="12 13">
    <name type="scientific">Candidatus Comchoanobacter bicostacola</name>
    <dbReference type="NCBI Taxonomy" id="2919598"/>
    <lineage>
        <taxon>Bacteria</taxon>
        <taxon>Pseudomonadati</taxon>
        <taxon>Pseudomonadota</taxon>
        <taxon>Gammaproteobacteria</taxon>
        <taxon>Candidatus Comchoanobacterales</taxon>
        <taxon>Candidatus Comchoanobacteraceae</taxon>
        <taxon>Candidatus Comchoanobacter</taxon>
    </lineage>
</organism>
<dbReference type="RefSeq" id="WP_258568130.1">
    <property type="nucleotide sequence ID" value="NZ_CP092900.1"/>
</dbReference>
<dbReference type="InterPro" id="IPR024088">
    <property type="entry name" value="Tyr-tRNA-ligase_bac-type"/>
</dbReference>
<dbReference type="InterPro" id="IPR002942">
    <property type="entry name" value="S4_RNA-bd"/>
</dbReference>
<dbReference type="Pfam" id="PF00579">
    <property type="entry name" value="tRNA-synt_1b"/>
    <property type="match status" value="1"/>
</dbReference>
<dbReference type="HAMAP" id="MF_02007">
    <property type="entry name" value="Tyr_tRNA_synth_type2"/>
    <property type="match status" value="1"/>
</dbReference>
<keyword evidence="6 9" id="KW-0648">Protein biosynthesis</keyword>
<dbReference type="InterPro" id="IPR024108">
    <property type="entry name" value="Tyr-tRNA-ligase_bac_2"/>
</dbReference>
<evidence type="ECO:0000256" key="10">
    <source>
        <dbReference type="PROSITE-ProRule" id="PRU00182"/>
    </source>
</evidence>
<comment type="catalytic activity">
    <reaction evidence="8 9">
        <text>tRNA(Tyr) + L-tyrosine + ATP = L-tyrosyl-tRNA(Tyr) + AMP + diphosphate + H(+)</text>
        <dbReference type="Rhea" id="RHEA:10220"/>
        <dbReference type="Rhea" id="RHEA-COMP:9706"/>
        <dbReference type="Rhea" id="RHEA-COMP:9707"/>
        <dbReference type="ChEBI" id="CHEBI:15378"/>
        <dbReference type="ChEBI" id="CHEBI:30616"/>
        <dbReference type="ChEBI" id="CHEBI:33019"/>
        <dbReference type="ChEBI" id="CHEBI:58315"/>
        <dbReference type="ChEBI" id="CHEBI:78442"/>
        <dbReference type="ChEBI" id="CHEBI:78536"/>
        <dbReference type="ChEBI" id="CHEBI:456215"/>
        <dbReference type="EC" id="6.1.1.1"/>
    </reaction>
</comment>
<dbReference type="InterPro" id="IPR036986">
    <property type="entry name" value="S4_RNA-bd_sf"/>
</dbReference>
<keyword evidence="4 9" id="KW-0067">ATP-binding</keyword>
<evidence type="ECO:0000256" key="9">
    <source>
        <dbReference type="HAMAP-Rule" id="MF_02007"/>
    </source>
</evidence>
<feature type="short sequence motif" description="'HIGH' region" evidence="9">
    <location>
        <begin position="40"/>
        <end position="49"/>
    </location>
</feature>
<comment type="subcellular location">
    <subcellularLocation>
        <location evidence="9">Cytoplasm</location>
    </subcellularLocation>
</comment>
<dbReference type="PANTHER" id="PTHR11766:SF1">
    <property type="entry name" value="TYROSINE--TRNA LIGASE"/>
    <property type="match status" value="1"/>
</dbReference>
<dbReference type="EC" id="6.1.1.1" evidence="9"/>
<keyword evidence="5 10" id="KW-0694">RNA-binding</keyword>
<comment type="subunit">
    <text evidence="9">Homodimer.</text>
</comment>
<dbReference type="SUPFAM" id="SSF55174">
    <property type="entry name" value="Alpha-L RNA-binding motif"/>
    <property type="match status" value="1"/>
</dbReference>
<evidence type="ECO:0000256" key="6">
    <source>
        <dbReference type="ARBA" id="ARBA00022917"/>
    </source>
</evidence>
<dbReference type="InterPro" id="IPR002307">
    <property type="entry name" value="Tyr-tRNA-ligase"/>
</dbReference>
<name>A0ABY5DK35_9GAMM</name>
<reference evidence="12 13" key="1">
    <citation type="journal article" date="2022" name="Nat. Microbiol.">
        <title>The microbiome of a bacterivorous marine choanoflagellate contains a resource-demanding obligate bacterial associate.</title>
        <authorList>
            <person name="Needham D.M."/>
            <person name="Poirier C."/>
            <person name="Bachy C."/>
            <person name="George E.E."/>
            <person name="Wilken S."/>
            <person name="Yung C.C.M."/>
            <person name="Limardo A.J."/>
            <person name="Morando M."/>
            <person name="Sudek L."/>
            <person name="Malmstrom R.R."/>
            <person name="Keeling P.J."/>
            <person name="Santoro A.E."/>
            <person name="Worden A.Z."/>
        </authorList>
    </citation>
    <scope>NUCLEOTIDE SEQUENCE [LARGE SCALE GENOMIC DNA]</scope>
    <source>
        <strain evidence="12 13">Comchoano-1</strain>
    </source>
</reference>
<accession>A0ABY5DK35</accession>
<keyword evidence="7 9" id="KW-0030">Aminoacyl-tRNA synthetase</keyword>
<evidence type="ECO:0000256" key="2">
    <source>
        <dbReference type="ARBA" id="ARBA00022598"/>
    </source>
</evidence>
<keyword evidence="13" id="KW-1185">Reference proteome</keyword>
<dbReference type="Gene3D" id="1.10.240.10">
    <property type="entry name" value="Tyrosyl-Transfer RNA Synthetase"/>
    <property type="match status" value="1"/>
</dbReference>
<dbReference type="PRINTS" id="PR01040">
    <property type="entry name" value="TRNASYNTHTYR"/>
</dbReference>
<dbReference type="SUPFAM" id="SSF52374">
    <property type="entry name" value="Nucleotidylyl transferase"/>
    <property type="match status" value="1"/>
</dbReference>
<comment type="function">
    <text evidence="9">Catalyzes the attachment of tyrosine to tRNA(Tyr) in a two-step reaction: tyrosine is first activated by ATP to form Tyr-AMP and then transferred to the acceptor end of tRNA(Tyr).</text>
</comment>
<dbReference type="CDD" id="cd00165">
    <property type="entry name" value="S4"/>
    <property type="match status" value="1"/>
</dbReference>
<evidence type="ECO:0000256" key="7">
    <source>
        <dbReference type="ARBA" id="ARBA00023146"/>
    </source>
</evidence>
<evidence type="ECO:0000313" key="12">
    <source>
        <dbReference type="EMBL" id="UTC24347.1"/>
    </source>
</evidence>
<comment type="similarity">
    <text evidence="9">Belongs to the class-I aminoacyl-tRNA synthetase family. TyrS type 2 subfamily.</text>
</comment>
<feature type="binding site" evidence="9">
    <location>
        <position position="227"/>
    </location>
    <ligand>
        <name>ATP</name>
        <dbReference type="ChEBI" id="CHEBI:30616"/>
    </ligand>
</feature>
<evidence type="ECO:0000256" key="4">
    <source>
        <dbReference type="ARBA" id="ARBA00022840"/>
    </source>
</evidence>
<dbReference type="PANTHER" id="PTHR11766">
    <property type="entry name" value="TYROSYL-TRNA SYNTHETASE"/>
    <property type="match status" value="1"/>
</dbReference>
<evidence type="ECO:0000259" key="11">
    <source>
        <dbReference type="Pfam" id="PF01479"/>
    </source>
</evidence>
<evidence type="ECO:0000256" key="8">
    <source>
        <dbReference type="ARBA" id="ARBA00048248"/>
    </source>
</evidence>
<evidence type="ECO:0000256" key="1">
    <source>
        <dbReference type="ARBA" id="ARBA00022490"/>
    </source>
</evidence>
<evidence type="ECO:0000313" key="13">
    <source>
        <dbReference type="Proteomes" id="UP001055955"/>
    </source>
</evidence>
<dbReference type="Gene3D" id="3.40.50.620">
    <property type="entry name" value="HUPs"/>
    <property type="match status" value="1"/>
</dbReference>
<keyword evidence="2 9" id="KW-0436">Ligase</keyword>
<dbReference type="InterPro" id="IPR014729">
    <property type="entry name" value="Rossmann-like_a/b/a_fold"/>
</dbReference>
<dbReference type="EMBL" id="CP092900">
    <property type="protein sequence ID" value="UTC24347.1"/>
    <property type="molecule type" value="Genomic_DNA"/>
</dbReference>
<dbReference type="GO" id="GO:0004831">
    <property type="term" value="F:tyrosine-tRNA ligase activity"/>
    <property type="evidence" value="ECO:0007669"/>
    <property type="project" value="UniProtKB-EC"/>
</dbReference>
<dbReference type="PROSITE" id="PS50889">
    <property type="entry name" value="S4"/>
    <property type="match status" value="1"/>
</dbReference>
<protein>
    <recommendedName>
        <fullName evidence="9">Tyrosine--tRNA ligase</fullName>
        <ecNumber evidence="9">6.1.1.1</ecNumber>
    </recommendedName>
    <alternativeName>
        <fullName evidence="9">Tyrosyl-tRNA synthetase</fullName>
        <shortName evidence="9">TyrRS</shortName>
    </alternativeName>
</protein>
<keyword evidence="3 9" id="KW-0547">Nucleotide-binding</keyword>
<dbReference type="Gene3D" id="3.10.290.10">
    <property type="entry name" value="RNA-binding S4 domain"/>
    <property type="match status" value="1"/>
</dbReference>
<dbReference type="Proteomes" id="UP001055955">
    <property type="component" value="Chromosome"/>
</dbReference>
<sequence length="392" mass="43674">MPSDDLAQLLQGSDSTLPEDALSSLLKEGRQLTVKAGFDPTAADLHLGHTVLIEKLRQFQDLGHKVVFIVGDYTALIGDPSGRNATRPPLSPEQVNENARTYTDQVFKILDPEKTVIKFNNEWLGKLTSMDLVHLSATQTVARMLERDDFSKRYKSNQPISIHEFLYPLLQGYDSYAIESDIELGGTDQTFNLLMGREVQKAYGMKQQAILTVPLLEGLDGVKKMSKSYDNYIGLNDTAIDMYGKVMSISDELMWRYYTLVSGLSVDAISKLKTKVTEGTNPRDLKRQLAHRIVQRFHSKEDADKAQEAFINQFSKGGIPEDIQSIKLSDKQLSMPLGVLLRDIGLVSSSSEGSRMIKQGAVRLDGQVITSLPELSQSHVLQVGKRRLAKIS</sequence>
<keyword evidence="1 9" id="KW-0963">Cytoplasm</keyword>
<feature type="short sequence motif" description="'KMSKS' region" evidence="9">
    <location>
        <begin position="224"/>
        <end position="228"/>
    </location>
</feature>
<proteinExistence type="inferred from homology"/>
<dbReference type="NCBIfam" id="TIGR00234">
    <property type="entry name" value="tyrS"/>
    <property type="match status" value="1"/>
</dbReference>
<gene>
    <name evidence="9 12" type="primary">tyrS</name>
    <name evidence="12" type="ORF">MMH89_03830</name>
</gene>
<dbReference type="InterPro" id="IPR001412">
    <property type="entry name" value="aa-tRNA-synth_I_CS"/>
</dbReference>
<dbReference type="PROSITE" id="PS00178">
    <property type="entry name" value="AA_TRNA_LIGASE_I"/>
    <property type="match status" value="1"/>
</dbReference>
<dbReference type="CDD" id="cd00805">
    <property type="entry name" value="TyrRS_core"/>
    <property type="match status" value="1"/>
</dbReference>
<feature type="domain" description="RNA-binding S4" evidence="11">
    <location>
        <begin position="335"/>
        <end position="371"/>
    </location>
</feature>
<evidence type="ECO:0000256" key="5">
    <source>
        <dbReference type="ARBA" id="ARBA00022884"/>
    </source>
</evidence>